<sequence>GNIGASNGGKSLAAIQELFEPSTLNVKVGITAAATVPFVMSFVNPTLKHEGSDYTNSVRPSIFSDSASPTTTEVDVAGLSQRAGTEASSGSFYVSQDMDPANLRQIYVPKCHVINDSALDDPEICRGMIDHLAPPGFFL</sequence>
<accession>A0A699UPZ0</accession>
<gene>
    <name evidence="1" type="ORF">Tci_895138</name>
</gene>
<organism evidence="1">
    <name type="scientific">Tanacetum cinerariifolium</name>
    <name type="common">Dalmatian daisy</name>
    <name type="synonym">Chrysanthemum cinerariifolium</name>
    <dbReference type="NCBI Taxonomy" id="118510"/>
    <lineage>
        <taxon>Eukaryota</taxon>
        <taxon>Viridiplantae</taxon>
        <taxon>Streptophyta</taxon>
        <taxon>Embryophyta</taxon>
        <taxon>Tracheophyta</taxon>
        <taxon>Spermatophyta</taxon>
        <taxon>Magnoliopsida</taxon>
        <taxon>eudicotyledons</taxon>
        <taxon>Gunneridae</taxon>
        <taxon>Pentapetalae</taxon>
        <taxon>asterids</taxon>
        <taxon>campanulids</taxon>
        <taxon>Asterales</taxon>
        <taxon>Asteraceae</taxon>
        <taxon>Asteroideae</taxon>
        <taxon>Anthemideae</taxon>
        <taxon>Anthemidinae</taxon>
        <taxon>Tanacetum</taxon>
    </lineage>
</organism>
<proteinExistence type="predicted"/>
<feature type="non-terminal residue" evidence="1">
    <location>
        <position position="1"/>
    </location>
</feature>
<name>A0A699UPZ0_TANCI</name>
<reference evidence="1" key="1">
    <citation type="journal article" date="2019" name="Sci. Rep.">
        <title>Draft genome of Tanacetum cinerariifolium, the natural source of mosquito coil.</title>
        <authorList>
            <person name="Yamashiro T."/>
            <person name="Shiraishi A."/>
            <person name="Satake H."/>
            <person name="Nakayama K."/>
        </authorList>
    </citation>
    <scope>NUCLEOTIDE SEQUENCE</scope>
</reference>
<evidence type="ECO:0000313" key="1">
    <source>
        <dbReference type="EMBL" id="GFD23169.1"/>
    </source>
</evidence>
<feature type="non-terminal residue" evidence="1">
    <location>
        <position position="139"/>
    </location>
</feature>
<comment type="caution">
    <text evidence="1">The sequence shown here is derived from an EMBL/GenBank/DDBJ whole genome shotgun (WGS) entry which is preliminary data.</text>
</comment>
<protein>
    <submittedName>
        <fullName evidence="1">Uncharacterized protein</fullName>
    </submittedName>
</protein>
<dbReference type="EMBL" id="BKCJ011342869">
    <property type="protein sequence ID" value="GFD23169.1"/>
    <property type="molecule type" value="Genomic_DNA"/>
</dbReference>
<dbReference type="AlphaFoldDB" id="A0A699UPZ0"/>